<name>A0A6J7QRI4_9ZZZZ</name>
<reference evidence="5" key="1">
    <citation type="submission" date="2020-05" db="EMBL/GenBank/DDBJ databases">
        <authorList>
            <person name="Chiriac C."/>
            <person name="Salcher M."/>
            <person name="Ghai R."/>
            <person name="Kavagutti S V."/>
        </authorList>
    </citation>
    <scope>NUCLEOTIDE SEQUENCE</scope>
</reference>
<accession>A0A6J7QRI4</accession>
<sequence>MGTLINRKFISVSLALVILNFSPTAYGGTAKPTPKPTIASTSTATSKPATKASVKPSTTASVKPSTTVTVTKKPVVKKVVTPKKKIVYKKKNVKVTPSKSPGWPPMSFEGWRSFQDVYWKTAVSQADQRGILSDARQKTFFANQMKDGTCTKLACGVIQLASTDGCKWWQIDSILSRPTSTSDQTPIALGTIRTLLSSTKAKERATVWLVSTEPLKFSDETFTKVTDIYCNHMPSTEKLNTNTYTPNATQ</sequence>
<dbReference type="AlphaFoldDB" id="A0A6J7QRI4"/>
<evidence type="ECO:0000313" key="4">
    <source>
        <dbReference type="EMBL" id="CAB4982522.1"/>
    </source>
</evidence>
<dbReference type="EMBL" id="CAFBOP010000012">
    <property type="protein sequence ID" value="CAB4982522.1"/>
    <property type="molecule type" value="Genomic_DNA"/>
</dbReference>
<evidence type="ECO:0000313" key="2">
    <source>
        <dbReference type="EMBL" id="CAB4788348.1"/>
    </source>
</evidence>
<dbReference type="EMBL" id="CAFBPP010000034">
    <property type="protein sequence ID" value="CAB5020267.1"/>
    <property type="molecule type" value="Genomic_DNA"/>
</dbReference>
<feature type="region of interest" description="Disordered" evidence="1">
    <location>
        <begin position="29"/>
        <end position="60"/>
    </location>
</feature>
<dbReference type="EMBL" id="CAFAAC010000043">
    <property type="protein sequence ID" value="CAB4788348.1"/>
    <property type="molecule type" value="Genomic_DNA"/>
</dbReference>
<protein>
    <submittedName>
        <fullName evidence="5">Unannotated protein</fullName>
    </submittedName>
</protein>
<evidence type="ECO:0000313" key="5">
    <source>
        <dbReference type="EMBL" id="CAB5020267.1"/>
    </source>
</evidence>
<evidence type="ECO:0000313" key="3">
    <source>
        <dbReference type="EMBL" id="CAB4903151.1"/>
    </source>
</evidence>
<proteinExistence type="predicted"/>
<gene>
    <name evidence="2" type="ORF">UFOPK2967_00754</name>
    <name evidence="3" type="ORF">UFOPK3587_00604</name>
    <name evidence="4" type="ORF">UFOPK3984_00476</name>
    <name evidence="5" type="ORF">UFOPK4114_00799</name>
</gene>
<dbReference type="EMBL" id="CAFBMN010000022">
    <property type="protein sequence ID" value="CAB4903151.1"/>
    <property type="molecule type" value="Genomic_DNA"/>
</dbReference>
<evidence type="ECO:0000256" key="1">
    <source>
        <dbReference type="SAM" id="MobiDB-lite"/>
    </source>
</evidence>
<organism evidence="5">
    <name type="scientific">freshwater metagenome</name>
    <dbReference type="NCBI Taxonomy" id="449393"/>
    <lineage>
        <taxon>unclassified sequences</taxon>
        <taxon>metagenomes</taxon>
        <taxon>ecological metagenomes</taxon>
    </lineage>
</organism>